<dbReference type="PANTHER" id="PTHR24419">
    <property type="entry name" value="INTERLEUKIN-1 RECEPTOR-ASSOCIATED KINASE"/>
    <property type="match status" value="1"/>
</dbReference>
<evidence type="ECO:0000256" key="6">
    <source>
        <dbReference type="ARBA" id="ARBA00022527"/>
    </source>
</evidence>
<feature type="region of interest" description="Disordered" evidence="13">
    <location>
        <begin position="38"/>
        <end position="58"/>
    </location>
</feature>
<dbReference type="SUPFAM" id="SSF56112">
    <property type="entry name" value="Protein kinase-like (PK-like)"/>
    <property type="match status" value="1"/>
</dbReference>
<dbReference type="Proteomes" id="UP000091857">
    <property type="component" value="Chromosome 9"/>
</dbReference>
<dbReference type="GO" id="GO:0043687">
    <property type="term" value="P:post-translational protein modification"/>
    <property type="evidence" value="ECO:0007669"/>
    <property type="project" value="EnsemblPlants"/>
</dbReference>
<gene>
    <name evidence="15" type="ORF">MANES_09G180400</name>
</gene>
<comment type="catalytic activity">
    <reaction evidence="12">
        <text>L-seryl-[protein] + ATP = O-phospho-L-seryl-[protein] + ADP + H(+)</text>
        <dbReference type="Rhea" id="RHEA:17989"/>
        <dbReference type="Rhea" id="RHEA-COMP:9863"/>
        <dbReference type="Rhea" id="RHEA-COMP:11604"/>
        <dbReference type="ChEBI" id="CHEBI:15378"/>
        <dbReference type="ChEBI" id="CHEBI:29999"/>
        <dbReference type="ChEBI" id="CHEBI:30616"/>
        <dbReference type="ChEBI" id="CHEBI:83421"/>
        <dbReference type="ChEBI" id="CHEBI:456216"/>
        <dbReference type="EC" id="2.7.11.1"/>
    </reaction>
</comment>
<evidence type="ECO:0000256" key="11">
    <source>
        <dbReference type="ARBA" id="ARBA00047899"/>
    </source>
</evidence>
<feature type="region of interest" description="Disordered" evidence="13">
    <location>
        <begin position="93"/>
        <end position="116"/>
    </location>
</feature>
<dbReference type="OrthoDB" id="21018at2759"/>
<dbReference type="AlphaFoldDB" id="A0A251K864"/>
<dbReference type="InterPro" id="IPR000719">
    <property type="entry name" value="Prot_kinase_dom"/>
</dbReference>
<evidence type="ECO:0000256" key="5">
    <source>
        <dbReference type="ARBA" id="ARBA00022490"/>
    </source>
</evidence>
<dbReference type="FunFam" id="3.30.200.20:FF:000605">
    <property type="entry name" value="Serine/threonine-protein kinase haspin-like protein"/>
    <property type="match status" value="1"/>
</dbReference>
<evidence type="ECO:0000256" key="2">
    <source>
        <dbReference type="ARBA" id="ARBA00004496"/>
    </source>
</evidence>
<dbReference type="GO" id="GO:0072354">
    <property type="term" value="F:histone H3T3 kinase activity"/>
    <property type="evidence" value="ECO:0000318"/>
    <property type="project" value="GO_Central"/>
</dbReference>
<dbReference type="Gramene" id="Manes.09G180400.2.v8.1">
    <property type="protein sequence ID" value="Manes.09G180400.2.v8.1.CDS"/>
    <property type="gene ID" value="Manes.09G180400.v8.1"/>
</dbReference>
<evidence type="ECO:0000256" key="8">
    <source>
        <dbReference type="ARBA" id="ARBA00022741"/>
    </source>
</evidence>
<evidence type="ECO:0000313" key="15">
    <source>
        <dbReference type="EMBL" id="OAY42445.1"/>
    </source>
</evidence>
<keyword evidence="5" id="KW-0963">Cytoplasm</keyword>
<dbReference type="SMART" id="SM01331">
    <property type="entry name" value="DUF3635"/>
    <property type="match status" value="1"/>
</dbReference>
<keyword evidence="9" id="KW-0418">Kinase</keyword>
<evidence type="ECO:0000256" key="3">
    <source>
        <dbReference type="ARBA" id="ARBA00012513"/>
    </source>
</evidence>
<proteinExistence type="predicted"/>
<sequence length="623" mass="70139">MGSRAGGNGIDLWSEIIAEEQEYIDQLQEQKIEVIYRRRRPQKTPPDVNSEKLESNKENRVSLAAATKRVSWNRSLSIRGRVSIAIAACVDNRPKQKQGKRKGKPPVPKGKVVQPPNFDKEKEYFQEVDAFELLEESPSPKNIGTWATGNGTDTSSIPYLSSRLEKWLISKKLNFSAAPSTTLSKLLETPAMPLETIYDNDFSAAHLKTPEKSSSKINSSLHSVHSRINAYLCSKCVPEMKSDSQMISTMLRSTDDEGFKDIEAAVKKLSLASTSTSVDHDYVDPFSSLLVVCGQTVPSTLLDVFSKYCDAERITKVGEGTYGEAFKAGNTVCKIVPIDGDLKVNGEVQKKSEELLEEVVLSKTLNLLRQHDGDAHNASTTFIETLDLKVCQGPYDNALIKAWEDWDDKNGSENDHPGEFPEKQRYVVFVLQHGGKDLESFVLSNFDEARSLLVQVTAALAVAEAAFEFEHRDLHWGNILLSRSDSTTIQFILEGKRILVRTYGLLISIIDFTLSRINTGEDILFLDLSSDPYLFKGPKGDKQAETYRKMREVTEDFWEGSFPRTNVLWLLYLVDILLLKKSFERSSKNERELRSLKKRLDKYNSAKEAIFDPFFSDLLVSCE</sequence>
<evidence type="ECO:0000256" key="9">
    <source>
        <dbReference type="ARBA" id="ARBA00022777"/>
    </source>
</evidence>
<dbReference type="GO" id="GO:0005694">
    <property type="term" value="C:chromosome"/>
    <property type="evidence" value="ECO:0007669"/>
    <property type="project" value="UniProtKB-SubCell"/>
</dbReference>
<dbReference type="GO" id="GO:0000278">
    <property type="term" value="P:mitotic cell cycle"/>
    <property type="evidence" value="ECO:0000318"/>
    <property type="project" value="GO_Central"/>
</dbReference>
<dbReference type="GO" id="GO:0035556">
    <property type="term" value="P:intracellular signal transduction"/>
    <property type="evidence" value="ECO:0000318"/>
    <property type="project" value="GO_Central"/>
</dbReference>
<dbReference type="InterPro" id="IPR024604">
    <property type="entry name" value="GSG2_C"/>
</dbReference>
<evidence type="ECO:0000256" key="13">
    <source>
        <dbReference type="SAM" id="MobiDB-lite"/>
    </source>
</evidence>
<evidence type="ECO:0000259" key="14">
    <source>
        <dbReference type="PROSITE" id="PS50011"/>
    </source>
</evidence>
<dbReference type="EMBL" id="CM004395">
    <property type="protein sequence ID" value="OAY42444.1"/>
    <property type="molecule type" value="Genomic_DNA"/>
</dbReference>
<feature type="compositionally biased region" description="Basic and acidic residues" evidence="13">
    <location>
        <begin position="49"/>
        <end position="58"/>
    </location>
</feature>
<dbReference type="GO" id="GO:0005737">
    <property type="term" value="C:cytoplasm"/>
    <property type="evidence" value="ECO:0000318"/>
    <property type="project" value="GO_Central"/>
</dbReference>
<dbReference type="GO" id="GO:0005634">
    <property type="term" value="C:nucleus"/>
    <property type="evidence" value="ECO:0000318"/>
    <property type="project" value="GO_Central"/>
</dbReference>
<evidence type="ECO:0000313" key="16">
    <source>
        <dbReference type="Proteomes" id="UP000091857"/>
    </source>
</evidence>
<keyword evidence="16" id="KW-1185">Reference proteome</keyword>
<dbReference type="Gene3D" id="1.10.510.10">
    <property type="entry name" value="Transferase(Phosphotransferase) domain 1"/>
    <property type="match status" value="1"/>
</dbReference>
<dbReference type="EC" id="2.7.11.1" evidence="3"/>
<reference evidence="15 16" key="1">
    <citation type="submission" date="2016-02" db="EMBL/GenBank/DDBJ databases">
        <title>WGS assembly of Manihot esculenta.</title>
        <authorList>
            <person name="Bredeson J.V."/>
            <person name="Prochnik S.E."/>
            <person name="Lyons J.B."/>
            <person name="Schmutz J."/>
            <person name="Grimwood J."/>
            <person name="Vrebalov J."/>
            <person name="Bart R.S."/>
            <person name="Amuge T."/>
            <person name="Ferguson M.E."/>
            <person name="Green R."/>
            <person name="Putnam N."/>
            <person name="Stites J."/>
            <person name="Rounsley S."/>
            <person name="Rokhsar D.S."/>
        </authorList>
    </citation>
    <scope>NUCLEOTIDE SEQUENCE [LARGE SCALE GENOMIC DNA]</scope>
    <source>
        <strain evidence="16">cv. AM560-2</strain>
        <tissue evidence="15">Leaf</tissue>
    </source>
</reference>
<dbReference type="PROSITE" id="PS50011">
    <property type="entry name" value="PROTEIN_KINASE_DOM"/>
    <property type="match status" value="1"/>
</dbReference>
<keyword evidence="4" id="KW-0158">Chromosome</keyword>
<keyword evidence="8" id="KW-0547">Nucleotide-binding</keyword>
<name>A0A251K864_MANES</name>
<dbReference type="GO" id="GO:0035402">
    <property type="term" value="F:histone H3T11 kinase activity"/>
    <property type="evidence" value="ECO:0007669"/>
    <property type="project" value="EnsemblPlants"/>
</dbReference>
<protein>
    <recommendedName>
        <fullName evidence="3">non-specific serine/threonine protein kinase</fullName>
        <ecNumber evidence="3">2.7.11.1</ecNumber>
    </recommendedName>
</protein>
<feature type="domain" description="Protein kinase" evidence="14">
    <location>
        <begin position="311"/>
        <end position="623"/>
    </location>
</feature>
<comment type="catalytic activity">
    <reaction evidence="11">
        <text>L-threonyl-[protein] + ATP = O-phospho-L-threonyl-[protein] + ADP + H(+)</text>
        <dbReference type="Rhea" id="RHEA:46608"/>
        <dbReference type="Rhea" id="RHEA-COMP:11060"/>
        <dbReference type="Rhea" id="RHEA-COMP:11605"/>
        <dbReference type="ChEBI" id="CHEBI:15378"/>
        <dbReference type="ChEBI" id="CHEBI:30013"/>
        <dbReference type="ChEBI" id="CHEBI:30616"/>
        <dbReference type="ChEBI" id="CHEBI:61977"/>
        <dbReference type="ChEBI" id="CHEBI:456216"/>
        <dbReference type="EC" id="2.7.11.1"/>
    </reaction>
</comment>
<dbReference type="EMBL" id="CM004395">
    <property type="protein sequence ID" value="OAY42445.1"/>
    <property type="molecule type" value="Genomic_DNA"/>
</dbReference>
<evidence type="ECO:0000256" key="10">
    <source>
        <dbReference type="ARBA" id="ARBA00022840"/>
    </source>
</evidence>
<dbReference type="Pfam" id="PF12330">
    <property type="entry name" value="Haspin_kinase"/>
    <property type="match status" value="1"/>
</dbReference>
<evidence type="ECO:0000256" key="7">
    <source>
        <dbReference type="ARBA" id="ARBA00022679"/>
    </source>
</evidence>
<comment type="subcellular location">
    <subcellularLocation>
        <location evidence="1">Chromosome</location>
    </subcellularLocation>
    <subcellularLocation>
        <location evidence="2">Cytoplasm</location>
    </subcellularLocation>
</comment>
<feature type="compositionally biased region" description="Basic residues" evidence="13">
    <location>
        <begin position="95"/>
        <end position="104"/>
    </location>
</feature>
<keyword evidence="6" id="KW-0723">Serine/threonine-protein kinase</keyword>
<dbReference type="GO" id="GO:0005524">
    <property type="term" value="F:ATP binding"/>
    <property type="evidence" value="ECO:0007669"/>
    <property type="project" value="UniProtKB-KW"/>
</dbReference>
<dbReference type="FunFam" id="1.10.510.10:FF:000401">
    <property type="entry name" value="serine/threonine-protein kinase haspin"/>
    <property type="match status" value="1"/>
</dbReference>
<evidence type="ECO:0000256" key="12">
    <source>
        <dbReference type="ARBA" id="ARBA00048679"/>
    </source>
</evidence>
<dbReference type="PANTHER" id="PTHR24419:SF18">
    <property type="entry name" value="SERINE_THREONINE-PROTEIN KINASE HASPIN"/>
    <property type="match status" value="1"/>
</dbReference>
<keyword evidence="10" id="KW-0067">ATP-binding</keyword>
<dbReference type="Gramene" id="Manes.09G180400.4.v8.1">
    <property type="protein sequence ID" value="Manes.09G180400.4.v8.1.CDS"/>
    <property type="gene ID" value="Manes.09G180400.v8.1"/>
</dbReference>
<dbReference type="STRING" id="3983.A0A251K864"/>
<evidence type="ECO:0000256" key="1">
    <source>
        <dbReference type="ARBA" id="ARBA00004286"/>
    </source>
</evidence>
<accession>A0A251K864</accession>
<dbReference type="Gene3D" id="3.30.200.20">
    <property type="entry name" value="Phosphorylase Kinase, domain 1"/>
    <property type="match status" value="1"/>
</dbReference>
<evidence type="ECO:0000256" key="4">
    <source>
        <dbReference type="ARBA" id="ARBA00022454"/>
    </source>
</evidence>
<organism evidence="15 16">
    <name type="scientific">Manihot esculenta</name>
    <name type="common">Cassava</name>
    <name type="synonym">Jatropha manihot</name>
    <dbReference type="NCBI Taxonomy" id="3983"/>
    <lineage>
        <taxon>Eukaryota</taxon>
        <taxon>Viridiplantae</taxon>
        <taxon>Streptophyta</taxon>
        <taxon>Embryophyta</taxon>
        <taxon>Tracheophyta</taxon>
        <taxon>Spermatophyta</taxon>
        <taxon>Magnoliopsida</taxon>
        <taxon>eudicotyledons</taxon>
        <taxon>Gunneridae</taxon>
        <taxon>Pentapetalae</taxon>
        <taxon>rosids</taxon>
        <taxon>fabids</taxon>
        <taxon>Malpighiales</taxon>
        <taxon>Euphorbiaceae</taxon>
        <taxon>Crotonoideae</taxon>
        <taxon>Manihoteae</taxon>
        <taxon>Manihot</taxon>
    </lineage>
</organism>
<dbReference type="InterPro" id="IPR011009">
    <property type="entry name" value="Kinase-like_dom_sf"/>
</dbReference>
<keyword evidence="7" id="KW-0808">Transferase</keyword>